<reference evidence="2 3" key="1">
    <citation type="journal article" date="2016" name="Sci. Rep.">
        <title>The Dendrobium catenatum Lindl. genome sequence provides insights into polysaccharide synthase, floral development and adaptive evolution.</title>
        <authorList>
            <person name="Zhang G.Q."/>
            <person name="Xu Q."/>
            <person name="Bian C."/>
            <person name="Tsai W.C."/>
            <person name="Yeh C.M."/>
            <person name="Liu K.W."/>
            <person name="Yoshida K."/>
            <person name="Zhang L.S."/>
            <person name="Chang S.B."/>
            <person name="Chen F."/>
            <person name="Shi Y."/>
            <person name="Su Y.Y."/>
            <person name="Zhang Y.Q."/>
            <person name="Chen L.J."/>
            <person name="Yin Y."/>
            <person name="Lin M."/>
            <person name="Huang H."/>
            <person name="Deng H."/>
            <person name="Wang Z.W."/>
            <person name="Zhu S.L."/>
            <person name="Zhao X."/>
            <person name="Deng C."/>
            <person name="Niu S.C."/>
            <person name="Huang J."/>
            <person name="Wang M."/>
            <person name="Liu G.H."/>
            <person name="Yang H.J."/>
            <person name="Xiao X.J."/>
            <person name="Hsiao Y.Y."/>
            <person name="Wu W.L."/>
            <person name="Chen Y.Y."/>
            <person name="Mitsuda N."/>
            <person name="Ohme-Takagi M."/>
            <person name="Luo Y.B."/>
            <person name="Van de Peer Y."/>
            <person name="Liu Z.J."/>
        </authorList>
    </citation>
    <scope>NUCLEOTIDE SEQUENCE [LARGE SCALE GENOMIC DNA]</scope>
    <source>
        <tissue evidence="2">The whole plant</tissue>
    </source>
</reference>
<evidence type="ECO:0000259" key="1">
    <source>
        <dbReference type="Pfam" id="PF13966"/>
    </source>
</evidence>
<dbReference type="InterPro" id="IPR026960">
    <property type="entry name" value="RVT-Znf"/>
</dbReference>
<evidence type="ECO:0000313" key="3">
    <source>
        <dbReference type="Proteomes" id="UP000233837"/>
    </source>
</evidence>
<dbReference type="AlphaFoldDB" id="A0A2I0XIJ0"/>
<dbReference type="Pfam" id="PF13966">
    <property type="entry name" value="zf-RVT"/>
    <property type="match status" value="1"/>
</dbReference>
<dbReference type="Proteomes" id="UP000233837">
    <property type="component" value="Unassembled WGS sequence"/>
</dbReference>
<feature type="domain" description="Reverse transcriptase zinc-binding" evidence="1">
    <location>
        <begin position="56"/>
        <end position="125"/>
    </location>
</feature>
<organism evidence="2 3">
    <name type="scientific">Dendrobium catenatum</name>
    <dbReference type="NCBI Taxonomy" id="906689"/>
    <lineage>
        <taxon>Eukaryota</taxon>
        <taxon>Viridiplantae</taxon>
        <taxon>Streptophyta</taxon>
        <taxon>Embryophyta</taxon>
        <taxon>Tracheophyta</taxon>
        <taxon>Spermatophyta</taxon>
        <taxon>Magnoliopsida</taxon>
        <taxon>Liliopsida</taxon>
        <taxon>Asparagales</taxon>
        <taxon>Orchidaceae</taxon>
        <taxon>Epidendroideae</taxon>
        <taxon>Malaxideae</taxon>
        <taxon>Dendrobiinae</taxon>
        <taxon>Dendrobium</taxon>
    </lineage>
</organism>
<sequence>MLTDVVALNSWNLPVGLPADISSMIMKVDLSSLSQCITWDGVGSPISKTFSKSFYSNLDDIGWAKFIWHKGSALRYASYTWMAMHRKLKIADLLILKGIPVSSSCSFCVSNWESHSHLYFECDFTFRTLTALLPSLGIFYLRPNLHQVYDFLSNIRHFSSFDSHFCYLTISVIVYWIWRERNGRKFSSLRKNQSEMMAVIIQAIRAKVIKWKHYDTLKVNFKEILD</sequence>
<reference evidence="2 3" key="2">
    <citation type="journal article" date="2017" name="Nature">
        <title>The Apostasia genome and the evolution of orchids.</title>
        <authorList>
            <person name="Zhang G.Q."/>
            <person name="Liu K.W."/>
            <person name="Li Z."/>
            <person name="Lohaus R."/>
            <person name="Hsiao Y.Y."/>
            <person name="Niu S.C."/>
            <person name="Wang J.Y."/>
            <person name="Lin Y.C."/>
            <person name="Xu Q."/>
            <person name="Chen L.J."/>
            <person name="Yoshida K."/>
            <person name="Fujiwara S."/>
            <person name="Wang Z.W."/>
            <person name="Zhang Y.Q."/>
            <person name="Mitsuda N."/>
            <person name="Wang M."/>
            <person name="Liu G.H."/>
            <person name="Pecoraro L."/>
            <person name="Huang H.X."/>
            <person name="Xiao X.J."/>
            <person name="Lin M."/>
            <person name="Wu X.Y."/>
            <person name="Wu W.L."/>
            <person name="Chen Y.Y."/>
            <person name="Chang S.B."/>
            <person name="Sakamoto S."/>
            <person name="Ohme-Takagi M."/>
            <person name="Yagi M."/>
            <person name="Zeng S.J."/>
            <person name="Shen C.Y."/>
            <person name="Yeh C.M."/>
            <person name="Luo Y.B."/>
            <person name="Tsai W.C."/>
            <person name="Van de Peer Y."/>
            <person name="Liu Z.J."/>
        </authorList>
    </citation>
    <scope>NUCLEOTIDE SEQUENCE [LARGE SCALE GENOMIC DNA]</scope>
    <source>
        <tissue evidence="2">The whole plant</tissue>
    </source>
</reference>
<evidence type="ECO:0000313" key="2">
    <source>
        <dbReference type="EMBL" id="PKU87725.1"/>
    </source>
</evidence>
<gene>
    <name evidence="2" type="ORF">MA16_Dca017785</name>
</gene>
<name>A0A2I0XIJ0_9ASPA</name>
<keyword evidence="3" id="KW-1185">Reference proteome</keyword>
<proteinExistence type="predicted"/>
<protein>
    <recommendedName>
        <fullName evidence="1">Reverse transcriptase zinc-binding domain-containing protein</fullName>
    </recommendedName>
</protein>
<accession>A0A2I0XIJ0</accession>
<dbReference type="EMBL" id="KZ501856">
    <property type="protein sequence ID" value="PKU87725.1"/>
    <property type="molecule type" value="Genomic_DNA"/>
</dbReference>